<sequence>MKLGEKLDIQTVGKRDPKLFLDICKSFIDENADFELSNDKKYLKRINKF</sequence>
<gene>
    <name evidence="1" type="ORF">MuYL_2482</name>
</gene>
<dbReference type="KEGG" id="muc:MuYL_2482"/>
<organism evidence="1 2">
    <name type="scientific">Mucilaginibacter xinganensis</name>
    <dbReference type="NCBI Taxonomy" id="1234841"/>
    <lineage>
        <taxon>Bacteria</taxon>
        <taxon>Pseudomonadati</taxon>
        <taxon>Bacteroidota</taxon>
        <taxon>Sphingobacteriia</taxon>
        <taxon>Sphingobacteriales</taxon>
        <taxon>Sphingobacteriaceae</taxon>
        <taxon>Mucilaginibacter</taxon>
    </lineage>
</organism>
<dbReference type="AlphaFoldDB" id="A0A223NWW5"/>
<name>A0A223NWW5_9SPHI</name>
<reference evidence="1 2" key="1">
    <citation type="submission" date="2017-08" db="EMBL/GenBank/DDBJ databases">
        <title>Complete genome sequence of Mucilaginibacter sp. strain BJC16-A31.</title>
        <authorList>
            <consortium name="Henan University of Science and Technology"/>
            <person name="You X."/>
        </authorList>
    </citation>
    <scope>NUCLEOTIDE SEQUENCE [LARGE SCALE GENOMIC DNA]</scope>
    <source>
        <strain evidence="1 2">BJC16-A31</strain>
    </source>
</reference>
<accession>A0A223NWW5</accession>
<evidence type="ECO:0000313" key="1">
    <source>
        <dbReference type="EMBL" id="ASU34369.1"/>
    </source>
</evidence>
<dbReference type="Proteomes" id="UP000215002">
    <property type="component" value="Chromosome"/>
</dbReference>
<evidence type="ECO:0000313" key="2">
    <source>
        <dbReference type="Proteomes" id="UP000215002"/>
    </source>
</evidence>
<dbReference type="EMBL" id="CP022743">
    <property type="protein sequence ID" value="ASU34369.1"/>
    <property type="molecule type" value="Genomic_DNA"/>
</dbReference>
<proteinExistence type="predicted"/>
<protein>
    <submittedName>
        <fullName evidence="1">Uncharacterized protein</fullName>
    </submittedName>
</protein>
<keyword evidence="2" id="KW-1185">Reference proteome</keyword>